<sequence length="329" mass="36169">MNNVSRSITHRRTEHAVSVEAVVDYRSFAEPLLPVAEASVTQLQPGASPSNLAIFSSDKVSVLGLTHHAASVGVVIINPDCYSFMWWDGPEECRINGELAEQQVLYAQGHQDGFHAAGGIRRTTGISVRRDHLASTLAALKGVYTEDIHLDRSALRLTAEGARRFRNDMDALMKSAILSEQALGPDAPNASMSDAFLGVLIDAYMNATPEKDLYARSRAPEQIVRKAEERYYEAEGRPISLADLCVAAGVSQSALYRAFHSVCDLAPLAYFHKRRLTDARRLLLKAPLDRGAVKNAALSVGLTEMGRFSRDYRQLFGETPSATLSRDWH</sequence>
<protein>
    <submittedName>
        <fullName evidence="5">Helix-turn-helix transcriptional regulator</fullName>
    </submittedName>
</protein>
<dbReference type="PROSITE" id="PS00041">
    <property type="entry name" value="HTH_ARAC_FAMILY_1"/>
    <property type="match status" value="1"/>
</dbReference>
<dbReference type="InterPro" id="IPR009057">
    <property type="entry name" value="Homeodomain-like_sf"/>
</dbReference>
<dbReference type="SMART" id="SM00342">
    <property type="entry name" value="HTH_ARAC"/>
    <property type="match status" value="1"/>
</dbReference>
<evidence type="ECO:0000259" key="4">
    <source>
        <dbReference type="PROSITE" id="PS01124"/>
    </source>
</evidence>
<evidence type="ECO:0000256" key="1">
    <source>
        <dbReference type="ARBA" id="ARBA00023015"/>
    </source>
</evidence>
<keyword evidence="2" id="KW-0238">DNA-binding</keyword>
<dbReference type="Proteomes" id="UP001526166">
    <property type="component" value="Unassembled WGS sequence"/>
</dbReference>
<dbReference type="Gene3D" id="1.10.10.60">
    <property type="entry name" value="Homeodomain-like"/>
    <property type="match status" value="1"/>
</dbReference>
<dbReference type="RefSeq" id="WP_263848067.1">
    <property type="nucleotide sequence ID" value="NZ_JAOWKW010000008.1"/>
</dbReference>
<accession>A0ABT3A098</accession>
<dbReference type="PANTHER" id="PTHR46796">
    <property type="entry name" value="HTH-TYPE TRANSCRIPTIONAL ACTIVATOR RHAS-RELATED"/>
    <property type="match status" value="1"/>
</dbReference>
<dbReference type="InterPro" id="IPR050204">
    <property type="entry name" value="AraC_XylS_family_regulators"/>
</dbReference>
<keyword evidence="3" id="KW-0804">Transcription</keyword>
<evidence type="ECO:0000313" key="6">
    <source>
        <dbReference type="Proteomes" id="UP001526166"/>
    </source>
</evidence>
<evidence type="ECO:0000256" key="3">
    <source>
        <dbReference type="ARBA" id="ARBA00023163"/>
    </source>
</evidence>
<reference evidence="5 6" key="1">
    <citation type="submission" date="2022-10" db="EMBL/GenBank/DDBJ databases">
        <title>Sinirhodobacter sp. nov., isolated from ocean surface sediments.</title>
        <authorList>
            <person name="He W."/>
            <person name="Wang L."/>
            <person name="Zhang D.-F."/>
        </authorList>
    </citation>
    <scope>NUCLEOTIDE SEQUENCE [LARGE SCALE GENOMIC DNA]</scope>
    <source>
        <strain evidence="5 6">WL0115</strain>
    </source>
</reference>
<proteinExistence type="predicted"/>
<organism evidence="5 6">
    <name type="scientific">Sedimentimonas flavescens</name>
    <dbReference type="NCBI Taxonomy" id="2851012"/>
    <lineage>
        <taxon>Bacteria</taxon>
        <taxon>Pseudomonadati</taxon>
        <taxon>Pseudomonadota</taxon>
        <taxon>Alphaproteobacteria</taxon>
        <taxon>Rhodobacterales</taxon>
        <taxon>Rhodobacter group</taxon>
        <taxon>Sedimentimonas</taxon>
    </lineage>
</organism>
<dbReference type="Pfam" id="PF12833">
    <property type="entry name" value="HTH_18"/>
    <property type="match status" value="1"/>
</dbReference>
<dbReference type="PROSITE" id="PS01124">
    <property type="entry name" value="HTH_ARAC_FAMILY_2"/>
    <property type="match status" value="1"/>
</dbReference>
<evidence type="ECO:0000256" key="2">
    <source>
        <dbReference type="ARBA" id="ARBA00023125"/>
    </source>
</evidence>
<dbReference type="PANTHER" id="PTHR46796:SF12">
    <property type="entry name" value="HTH-TYPE DNA-BINDING TRANSCRIPTIONAL ACTIVATOR EUTR"/>
    <property type="match status" value="1"/>
</dbReference>
<dbReference type="InterPro" id="IPR018062">
    <property type="entry name" value="HTH_AraC-typ_CS"/>
</dbReference>
<name>A0ABT3A098_9RHOB</name>
<comment type="caution">
    <text evidence="5">The sequence shown here is derived from an EMBL/GenBank/DDBJ whole genome shotgun (WGS) entry which is preliminary data.</text>
</comment>
<dbReference type="InterPro" id="IPR018060">
    <property type="entry name" value="HTH_AraC"/>
</dbReference>
<keyword evidence="1" id="KW-0805">Transcription regulation</keyword>
<gene>
    <name evidence="5" type="ORF">OE699_11260</name>
</gene>
<evidence type="ECO:0000313" key="5">
    <source>
        <dbReference type="EMBL" id="MCV2879428.1"/>
    </source>
</evidence>
<keyword evidence="6" id="KW-1185">Reference proteome</keyword>
<feature type="domain" description="HTH araC/xylS-type" evidence="4">
    <location>
        <begin position="221"/>
        <end position="326"/>
    </location>
</feature>
<dbReference type="EMBL" id="JAOWKW010000008">
    <property type="protein sequence ID" value="MCV2879428.1"/>
    <property type="molecule type" value="Genomic_DNA"/>
</dbReference>
<dbReference type="SUPFAM" id="SSF46689">
    <property type="entry name" value="Homeodomain-like"/>
    <property type="match status" value="1"/>
</dbReference>